<organism evidence="7 8">
    <name type="scientific">Chitinophaga costaii</name>
    <dbReference type="NCBI Taxonomy" id="1335309"/>
    <lineage>
        <taxon>Bacteria</taxon>
        <taxon>Pseudomonadati</taxon>
        <taxon>Bacteroidota</taxon>
        <taxon>Chitinophagia</taxon>
        <taxon>Chitinophagales</taxon>
        <taxon>Chitinophagaceae</taxon>
        <taxon>Chitinophaga</taxon>
    </lineage>
</organism>
<evidence type="ECO:0000256" key="5">
    <source>
        <dbReference type="ARBA" id="ARBA00022840"/>
    </source>
</evidence>
<proteinExistence type="inferred from homology"/>
<keyword evidence="3" id="KW-0536">Nodulation</keyword>
<gene>
    <name evidence="7" type="ORF">GA0116948_11044</name>
</gene>
<evidence type="ECO:0000313" key="7">
    <source>
        <dbReference type="EMBL" id="SCC47718.1"/>
    </source>
</evidence>
<keyword evidence="2" id="KW-0813">Transport</keyword>
<keyword evidence="4" id="KW-0547">Nucleotide-binding</keyword>
<reference evidence="7 8" key="1">
    <citation type="submission" date="2016-08" db="EMBL/GenBank/DDBJ databases">
        <authorList>
            <person name="Seilhamer J.J."/>
        </authorList>
    </citation>
    <scope>NUCLEOTIDE SEQUENCE [LARGE SCALE GENOMIC DNA]</scope>
    <source>
        <strain evidence="7 8">A37T2</strain>
    </source>
</reference>
<keyword evidence="5" id="KW-0067">ATP-binding</keyword>
<dbReference type="InterPro" id="IPR003439">
    <property type="entry name" value="ABC_transporter-like_ATP-bd"/>
</dbReference>
<evidence type="ECO:0000256" key="3">
    <source>
        <dbReference type="ARBA" id="ARBA00022458"/>
    </source>
</evidence>
<dbReference type="Pfam" id="PF00005">
    <property type="entry name" value="ABC_tran"/>
    <property type="match status" value="1"/>
</dbReference>
<evidence type="ECO:0000256" key="1">
    <source>
        <dbReference type="ARBA" id="ARBA00005417"/>
    </source>
</evidence>
<dbReference type="InterPro" id="IPR050763">
    <property type="entry name" value="ABC_transporter_ATP-binding"/>
</dbReference>
<dbReference type="STRING" id="1335309.GA0116948_11044"/>
<dbReference type="SUPFAM" id="SSF52540">
    <property type="entry name" value="P-loop containing nucleoside triphosphate hydrolases"/>
    <property type="match status" value="1"/>
</dbReference>
<dbReference type="InterPro" id="IPR027417">
    <property type="entry name" value="P-loop_NTPase"/>
</dbReference>
<evidence type="ECO:0000256" key="4">
    <source>
        <dbReference type="ARBA" id="ARBA00022741"/>
    </source>
</evidence>
<dbReference type="Proteomes" id="UP000242818">
    <property type="component" value="Unassembled WGS sequence"/>
</dbReference>
<dbReference type="PANTHER" id="PTHR42711:SF5">
    <property type="entry name" value="ABC TRANSPORTER ATP-BINDING PROTEIN NATA"/>
    <property type="match status" value="1"/>
</dbReference>
<accession>A0A1C4EVM8</accession>
<evidence type="ECO:0000313" key="8">
    <source>
        <dbReference type="Proteomes" id="UP000242818"/>
    </source>
</evidence>
<sequence length="302" mass="33977">MSITLKAVQVFEQQSPHGITLHIPDDGVVAVIGPLRSGVYTLVKMIATLTPLRGGSISINGWKVGEQDEDIRKNIGVVAPHIFLSKDRTIAENIDDYQVAQQITRLPDILDSPLFDQVRQKMEEKLQLSKGMGQLLRLYCALPHDPSTLVLLNPTRGVSTLNLSHFWQLIRTIKAKGKSILIISSKMQDATHCDQIALIKGGHIIAKDSPKTFIQQFIGQLYGVKVHHPLLLNAIRNFPNRADKKNLRLTLQGNQLDLASLKQHLLDNGFPNINIQPYIPTLEDGYIERYSYSKIRKPIYQR</sequence>
<dbReference type="Gene3D" id="3.40.50.300">
    <property type="entry name" value="P-loop containing nucleotide triphosphate hydrolases"/>
    <property type="match status" value="1"/>
</dbReference>
<evidence type="ECO:0000256" key="2">
    <source>
        <dbReference type="ARBA" id="ARBA00022448"/>
    </source>
</evidence>
<dbReference type="GO" id="GO:0005524">
    <property type="term" value="F:ATP binding"/>
    <property type="evidence" value="ECO:0007669"/>
    <property type="project" value="UniProtKB-KW"/>
</dbReference>
<dbReference type="GO" id="GO:0016887">
    <property type="term" value="F:ATP hydrolysis activity"/>
    <property type="evidence" value="ECO:0007669"/>
    <property type="project" value="InterPro"/>
</dbReference>
<keyword evidence="8" id="KW-1185">Reference proteome</keyword>
<evidence type="ECO:0000259" key="6">
    <source>
        <dbReference type="PROSITE" id="PS50893"/>
    </source>
</evidence>
<dbReference type="EMBL" id="FMAR01000010">
    <property type="protein sequence ID" value="SCC47718.1"/>
    <property type="molecule type" value="Genomic_DNA"/>
</dbReference>
<dbReference type="PANTHER" id="PTHR42711">
    <property type="entry name" value="ABC TRANSPORTER ATP-BINDING PROTEIN"/>
    <property type="match status" value="1"/>
</dbReference>
<dbReference type="PROSITE" id="PS50893">
    <property type="entry name" value="ABC_TRANSPORTER_2"/>
    <property type="match status" value="1"/>
</dbReference>
<name>A0A1C4EVM8_9BACT</name>
<feature type="domain" description="ABC transporter" evidence="6">
    <location>
        <begin position="1"/>
        <end position="226"/>
    </location>
</feature>
<dbReference type="AlphaFoldDB" id="A0A1C4EVM8"/>
<comment type="similarity">
    <text evidence="1">Belongs to the ABC transporter superfamily.</text>
</comment>
<protein>
    <submittedName>
        <fullName evidence="7">ABC-type multidrug transport system, ATPase component</fullName>
    </submittedName>
</protein>